<dbReference type="InterPro" id="IPR041698">
    <property type="entry name" value="Methyltransf_25"/>
</dbReference>
<accession>A0A5K7YJX2</accession>
<evidence type="ECO:0000259" key="3">
    <source>
        <dbReference type="Pfam" id="PF13649"/>
    </source>
</evidence>
<name>A0A5K7YJX2_9BACT</name>
<reference evidence="4 5" key="1">
    <citation type="submission" date="2019-11" db="EMBL/GenBank/DDBJ databases">
        <title>Comparative genomics of hydrocarbon-degrading Desulfosarcina strains.</title>
        <authorList>
            <person name="Watanabe M."/>
            <person name="Kojima H."/>
            <person name="Fukui M."/>
        </authorList>
    </citation>
    <scope>NUCLEOTIDE SEQUENCE [LARGE SCALE GENOMIC DNA]</scope>
    <source>
        <strain evidence="4 5">PL12</strain>
    </source>
</reference>
<dbReference type="EMBL" id="AP021874">
    <property type="protein sequence ID" value="BBO66654.1"/>
    <property type="molecule type" value="Genomic_DNA"/>
</dbReference>
<dbReference type="Gene3D" id="3.40.50.150">
    <property type="entry name" value="Vaccinia Virus protein VP39"/>
    <property type="match status" value="1"/>
</dbReference>
<dbReference type="KEGG" id="dalk:DSCA_05840"/>
<sequence>MTNGGKPAPKRPPRQGKFTEGLLDNARILDALGIRAGQTILDAGCGNGYMAKRFWHAVSPSGKVIALDPDESLISILKKETQGTQIDAITGDITRPTRIDSSSIDLVYLSTVVHVFSKRQMGGFITEVERLLKPDGVLAVVNIEKKATPFGPPLASRLSPEALKKIIPLSAGDTITVGRHFYMQIFHNGTPNGKR</sequence>
<dbReference type="CDD" id="cd02440">
    <property type="entry name" value="AdoMet_MTases"/>
    <property type="match status" value="1"/>
</dbReference>
<evidence type="ECO:0000313" key="5">
    <source>
        <dbReference type="Proteomes" id="UP000427906"/>
    </source>
</evidence>
<gene>
    <name evidence="4" type="ORF">DSCA_05840</name>
</gene>
<dbReference type="Proteomes" id="UP000427906">
    <property type="component" value="Chromosome"/>
</dbReference>
<dbReference type="OrthoDB" id="9784101at2"/>
<evidence type="ECO:0000256" key="2">
    <source>
        <dbReference type="ARBA" id="ARBA00022679"/>
    </source>
</evidence>
<feature type="domain" description="Methyltransferase" evidence="3">
    <location>
        <begin position="40"/>
        <end position="136"/>
    </location>
</feature>
<dbReference type="Pfam" id="PF13649">
    <property type="entry name" value="Methyltransf_25"/>
    <property type="match status" value="1"/>
</dbReference>
<dbReference type="InterPro" id="IPR029063">
    <property type="entry name" value="SAM-dependent_MTases_sf"/>
</dbReference>
<dbReference type="SUPFAM" id="SSF53335">
    <property type="entry name" value="S-adenosyl-L-methionine-dependent methyltransferases"/>
    <property type="match status" value="1"/>
</dbReference>
<keyword evidence="2" id="KW-0808">Transferase</keyword>
<dbReference type="AlphaFoldDB" id="A0A5K7YJX2"/>
<protein>
    <recommendedName>
        <fullName evidence="3">Methyltransferase domain-containing protein</fullName>
    </recommendedName>
</protein>
<dbReference type="GO" id="GO:0032259">
    <property type="term" value="P:methylation"/>
    <property type="evidence" value="ECO:0007669"/>
    <property type="project" value="UniProtKB-KW"/>
</dbReference>
<dbReference type="RefSeq" id="WP_155314993.1">
    <property type="nucleotide sequence ID" value="NZ_AP021874.1"/>
</dbReference>
<keyword evidence="1" id="KW-0489">Methyltransferase</keyword>
<organism evidence="4 5">
    <name type="scientific">Desulfosarcina alkanivorans</name>
    <dbReference type="NCBI Taxonomy" id="571177"/>
    <lineage>
        <taxon>Bacteria</taxon>
        <taxon>Pseudomonadati</taxon>
        <taxon>Thermodesulfobacteriota</taxon>
        <taxon>Desulfobacteria</taxon>
        <taxon>Desulfobacterales</taxon>
        <taxon>Desulfosarcinaceae</taxon>
        <taxon>Desulfosarcina</taxon>
    </lineage>
</organism>
<keyword evidence="5" id="KW-1185">Reference proteome</keyword>
<dbReference type="PANTHER" id="PTHR43861:SF1">
    <property type="entry name" value="TRANS-ACONITATE 2-METHYLTRANSFERASE"/>
    <property type="match status" value="1"/>
</dbReference>
<evidence type="ECO:0000256" key="1">
    <source>
        <dbReference type="ARBA" id="ARBA00022603"/>
    </source>
</evidence>
<dbReference type="PANTHER" id="PTHR43861">
    <property type="entry name" value="TRANS-ACONITATE 2-METHYLTRANSFERASE-RELATED"/>
    <property type="match status" value="1"/>
</dbReference>
<proteinExistence type="predicted"/>
<evidence type="ECO:0000313" key="4">
    <source>
        <dbReference type="EMBL" id="BBO66654.1"/>
    </source>
</evidence>
<dbReference type="GO" id="GO:0008168">
    <property type="term" value="F:methyltransferase activity"/>
    <property type="evidence" value="ECO:0007669"/>
    <property type="project" value="UniProtKB-KW"/>
</dbReference>